<dbReference type="InterPro" id="IPR032710">
    <property type="entry name" value="NTF2-like_dom_sf"/>
</dbReference>
<organism evidence="2 3">
    <name type="scientific">Bosea robiniae</name>
    <dbReference type="NCBI Taxonomy" id="1036780"/>
    <lineage>
        <taxon>Bacteria</taxon>
        <taxon>Pseudomonadati</taxon>
        <taxon>Pseudomonadota</taxon>
        <taxon>Alphaproteobacteria</taxon>
        <taxon>Hyphomicrobiales</taxon>
        <taxon>Boseaceae</taxon>
        <taxon>Bosea</taxon>
    </lineage>
</organism>
<reference evidence="2 3" key="1">
    <citation type="submission" date="2016-10" db="EMBL/GenBank/DDBJ databases">
        <authorList>
            <person name="Varghese N."/>
            <person name="Submissions S."/>
        </authorList>
    </citation>
    <scope>NUCLEOTIDE SEQUENCE [LARGE SCALE GENOMIC DNA]</scope>
    <source>
        <strain evidence="2 3">DSM 26672</strain>
    </source>
</reference>
<dbReference type="Gene3D" id="3.10.450.50">
    <property type="match status" value="1"/>
</dbReference>
<dbReference type="EMBL" id="FNBZ01000003">
    <property type="protein sequence ID" value="SDG13237.1"/>
    <property type="molecule type" value="Genomic_DNA"/>
</dbReference>
<gene>
    <name evidence="2" type="ORF">SAMN05421844_10319</name>
</gene>
<dbReference type="SUPFAM" id="SSF54427">
    <property type="entry name" value="NTF2-like"/>
    <property type="match status" value="1"/>
</dbReference>
<keyword evidence="3" id="KW-1185">Reference proteome</keyword>
<dbReference type="InterPro" id="IPR037401">
    <property type="entry name" value="SnoaL-like"/>
</dbReference>
<dbReference type="Pfam" id="PF13577">
    <property type="entry name" value="SnoaL_4"/>
    <property type="match status" value="1"/>
</dbReference>
<protein>
    <submittedName>
        <fullName evidence="2">SnoaL-like domain-containing protein</fullName>
    </submittedName>
</protein>
<evidence type="ECO:0000313" key="3">
    <source>
        <dbReference type="Proteomes" id="UP000199468"/>
    </source>
</evidence>
<evidence type="ECO:0000313" key="2">
    <source>
        <dbReference type="EMBL" id="SDG13237.1"/>
    </source>
</evidence>
<accession>A0ABY0NU85</accession>
<sequence length="207" mass="23941">MSDDWKERLLIRELVENWAVWRDAGDWERFRTVWHDDGRMMATWFQGTADEFIKVSREGFEKGVSILHFLGGMGIDIAENRAIAQTKMTINQRASVDGVICDVVCTGRFYDFLEKRQGRWGVVLRQPIYEKDRIDPVDPSQAPALDRQRLESFPIGYRHLAYLQSGLGFKVKPDMPGLTGPLVEDLYRRGRAWLEGKPLEMALRPPE</sequence>
<dbReference type="RefSeq" id="WP_091856701.1">
    <property type="nucleotide sequence ID" value="NZ_FNBZ01000003.1"/>
</dbReference>
<evidence type="ECO:0000259" key="1">
    <source>
        <dbReference type="Pfam" id="PF13577"/>
    </source>
</evidence>
<name>A0ABY0NU85_9HYPH</name>
<feature type="domain" description="SnoaL-like" evidence="1">
    <location>
        <begin position="7"/>
        <end position="123"/>
    </location>
</feature>
<dbReference type="Proteomes" id="UP000199468">
    <property type="component" value="Unassembled WGS sequence"/>
</dbReference>
<proteinExistence type="predicted"/>
<comment type="caution">
    <text evidence="2">The sequence shown here is derived from an EMBL/GenBank/DDBJ whole genome shotgun (WGS) entry which is preliminary data.</text>
</comment>